<dbReference type="AlphaFoldDB" id="F4QQX9"/>
<dbReference type="Proteomes" id="UP000006512">
    <property type="component" value="Unassembled WGS sequence"/>
</dbReference>
<protein>
    <submittedName>
        <fullName evidence="1">Uncharacterized protein</fullName>
    </submittedName>
</protein>
<accession>F4QQX9</accession>
<dbReference type="HOGENOM" id="CLU_3304014_0_0_5"/>
<sequence>MAIFFIFSVRVAAKWRSKEMFMNVIRIYAKSFHSLSNYS</sequence>
<proteinExistence type="predicted"/>
<keyword evidence="2" id="KW-1185">Reference proteome</keyword>
<reference evidence="2" key="1">
    <citation type="submission" date="2011-03" db="EMBL/GenBank/DDBJ databases">
        <title>Draft genome sequence of Brevundimonas diminuta.</title>
        <authorList>
            <person name="Brown P.J.B."/>
            <person name="Buechlein A."/>
            <person name="Hemmerich C."/>
            <person name="Brun Y.V."/>
        </authorList>
    </citation>
    <scope>NUCLEOTIDE SEQUENCE [LARGE SCALE GENOMIC DNA]</scope>
    <source>
        <strain evidence="2">C19</strain>
    </source>
</reference>
<name>F4QQX9_9CAUL</name>
<evidence type="ECO:0000313" key="1">
    <source>
        <dbReference type="EMBL" id="EGF90616.1"/>
    </source>
</evidence>
<organism evidence="1 2">
    <name type="scientific">Asticcacaulis biprosthecium C19</name>
    <dbReference type="NCBI Taxonomy" id="715226"/>
    <lineage>
        <taxon>Bacteria</taxon>
        <taxon>Pseudomonadati</taxon>
        <taxon>Pseudomonadota</taxon>
        <taxon>Alphaproteobacteria</taxon>
        <taxon>Caulobacterales</taxon>
        <taxon>Caulobacteraceae</taxon>
        <taxon>Asticcacaulis</taxon>
    </lineage>
</organism>
<evidence type="ECO:0000313" key="2">
    <source>
        <dbReference type="Proteomes" id="UP000006512"/>
    </source>
</evidence>
<gene>
    <name evidence="1" type="ORF">ABI_36450</name>
</gene>
<dbReference type="EMBL" id="GL883079">
    <property type="protein sequence ID" value="EGF90616.1"/>
    <property type="molecule type" value="Genomic_DNA"/>
</dbReference>
<dbReference type="STRING" id="715226.ABI_36450"/>